<comment type="catalytic activity">
    <reaction evidence="11 12">
        <text>GTP + AH2 + S-adenosyl-L-methionine = (8S)-3',8-cyclo-7,8-dihydroguanosine 5'-triphosphate + 5'-deoxyadenosine + L-methionine + A + H(+)</text>
        <dbReference type="Rhea" id="RHEA:49576"/>
        <dbReference type="ChEBI" id="CHEBI:13193"/>
        <dbReference type="ChEBI" id="CHEBI:15378"/>
        <dbReference type="ChEBI" id="CHEBI:17319"/>
        <dbReference type="ChEBI" id="CHEBI:17499"/>
        <dbReference type="ChEBI" id="CHEBI:37565"/>
        <dbReference type="ChEBI" id="CHEBI:57844"/>
        <dbReference type="ChEBI" id="CHEBI:59789"/>
        <dbReference type="ChEBI" id="CHEBI:131766"/>
        <dbReference type="EC" id="4.1.99.22"/>
    </reaction>
</comment>
<dbReference type="SUPFAM" id="SSF102114">
    <property type="entry name" value="Radical SAM enzymes"/>
    <property type="match status" value="1"/>
</dbReference>
<dbReference type="GO" id="GO:0051539">
    <property type="term" value="F:4 iron, 4 sulfur cluster binding"/>
    <property type="evidence" value="ECO:0007669"/>
    <property type="project" value="UniProtKB-UniRule"/>
</dbReference>
<dbReference type="HAMAP" id="MF_01225_B">
    <property type="entry name" value="MoaA_B"/>
    <property type="match status" value="1"/>
</dbReference>
<comment type="caution">
    <text evidence="15">The sequence shown here is derived from an EMBL/GenBank/DDBJ whole genome shotgun (WGS) entry which is preliminary data.</text>
</comment>
<evidence type="ECO:0000256" key="8">
    <source>
        <dbReference type="ARBA" id="ARBA00023134"/>
    </source>
</evidence>
<dbReference type="AlphaFoldDB" id="A0A7K1LF93"/>
<dbReference type="SMART" id="SM00729">
    <property type="entry name" value="Elp3"/>
    <property type="match status" value="1"/>
</dbReference>
<dbReference type="Gene3D" id="3.20.20.70">
    <property type="entry name" value="Aldolase class I"/>
    <property type="match status" value="1"/>
</dbReference>
<dbReference type="InterPro" id="IPR013483">
    <property type="entry name" value="MoaA"/>
</dbReference>
<sequence length="346" mass="38006">MGLLEDQWGRVANDLRLSLIDKCNLRCTYCMPAEGLDWLGKNELLSASEAVRIADIGVRLLGVREVRFTGGEPLVRADLATILGDLRELHPTLPMSITTNGIGLEKKIDRLVEAGLNRINVSLDTVCPETFAKITRRDRLPHVLRGLEAAAEAGIHPIKINAVLMRGVNDDQAGELLEWSLRHDFQLRFIEQMPLDADHEWTRSGMVTAGEVRDRISEDFDLVPQAEPRGSAPAELWDVYPLGAADAGNPAPILGQVGVIASVTEPFCEACSRTRITADGKIRSCLFSHEETDLMEALRDGSTDERIAEIWQAAMWTKPKAHGQTKVGLGTPEFVQPDRSMSAIGG</sequence>
<dbReference type="CDD" id="cd21117">
    <property type="entry name" value="Twitch_MoaA"/>
    <property type="match status" value="1"/>
</dbReference>
<dbReference type="Proteomes" id="UP000462152">
    <property type="component" value="Unassembled WGS sequence"/>
</dbReference>
<feature type="binding site" evidence="12">
    <location>
        <position position="67"/>
    </location>
    <ligand>
        <name>GTP</name>
        <dbReference type="ChEBI" id="CHEBI:37565"/>
    </ligand>
</feature>
<feature type="binding site" evidence="12">
    <location>
        <position position="23"/>
    </location>
    <ligand>
        <name>[4Fe-4S] cluster</name>
        <dbReference type="ChEBI" id="CHEBI:49883"/>
        <label>1</label>
        <note>4Fe-4S-S-AdoMet</note>
    </ligand>
</feature>
<dbReference type="InterPro" id="IPR006638">
    <property type="entry name" value="Elp3/MiaA/NifB-like_rSAM"/>
</dbReference>
<comment type="cofactor">
    <cofactor evidence="12">
        <name>[4Fe-4S] cluster</name>
        <dbReference type="ChEBI" id="CHEBI:49883"/>
    </cofactor>
    <text evidence="12">Binds 2 [4Fe-4S] clusters. Binds 1 [4Fe-4S] cluster coordinated with 3 cysteines and an exchangeable S-adenosyl-L-methionine and 1 [4Fe-4S] cluster coordinated with 3 cysteines and the GTP-derived substrate.</text>
</comment>
<dbReference type="PROSITE" id="PS01305">
    <property type="entry name" value="MOAA_NIFB_PQQE"/>
    <property type="match status" value="1"/>
</dbReference>
<keyword evidence="3 12" id="KW-0949">S-adenosyl-L-methionine</keyword>
<feature type="binding site" evidence="12">
    <location>
        <position position="27"/>
    </location>
    <ligand>
        <name>[4Fe-4S] cluster</name>
        <dbReference type="ChEBI" id="CHEBI:49883"/>
        <label>1</label>
        <note>4Fe-4S-S-AdoMet</note>
    </ligand>
</feature>
<dbReference type="InterPro" id="IPR010505">
    <property type="entry name" value="MoaA_twitch"/>
</dbReference>
<feature type="binding site" evidence="12">
    <location>
        <position position="30"/>
    </location>
    <ligand>
        <name>[4Fe-4S] cluster</name>
        <dbReference type="ChEBI" id="CHEBI:49883"/>
        <label>1</label>
        <note>4Fe-4S-S-AdoMet</note>
    </ligand>
</feature>
<feature type="binding site" evidence="12">
    <location>
        <position position="16"/>
    </location>
    <ligand>
        <name>GTP</name>
        <dbReference type="ChEBI" id="CHEBI:37565"/>
    </ligand>
</feature>
<feature type="binding site" evidence="12">
    <location>
        <position position="98"/>
    </location>
    <ligand>
        <name>GTP</name>
        <dbReference type="ChEBI" id="CHEBI:37565"/>
    </ligand>
</feature>
<evidence type="ECO:0000256" key="7">
    <source>
        <dbReference type="ARBA" id="ARBA00023014"/>
    </source>
</evidence>
<dbReference type="GO" id="GO:1904047">
    <property type="term" value="F:S-adenosyl-L-methionine binding"/>
    <property type="evidence" value="ECO:0007669"/>
    <property type="project" value="UniProtKB-UniRule"/>
</dbReference>
<feature type="binding site" evidence="12">
    <location>
        <position position="268"/>
    </location>
    <ligand>
        <name>[4Fe-4S] cluster</name>
        <dbReference type="ChEBI" id="CHEBI:49883"/>
        <label>2</label>
        <note>4Fe-4S-substrate</note>
    </ligand>
</feature>
<keyword evidence="4 12" id="KW-0479">Metal-binding</keyword>
<dbReference type="SFLD" id="SFLDS00029">
    <property type="entry name" value="Radical_SAM"/>
    <property type="match status" value="1"/>
</dbReference>
<feature type="binding site" evidence="12">
    <location>
        <position position="71"/>
    </location>
    <ligand>
        <name>S-adenosyl-L-methionine</name>
        <dbReference type="ChEBI" id="CHEBI:59789"/>
    </ligand>
</feature>
<feature type="binding site" evidence="12">
    <location>
        <position position="285"/>
    </location>
    <ligand>
        <name>[4Fe-4S] cluster</name>
        <dbReference type="ChEBI" id="CHEBI:49883"/>
        <label>2</label>
        <note>4Fe-4S-substrate</note>
    </ligand>
</feature>
<dbReference type="EC" id="4.1.99.22" evidence="1 12"/>
<evidence type="ECO:0000256" key="12">
    <source>
        <dbReference type="HAMAP-Rule" id="MF_01225"/>
    </source>
</evidence>
<dbReference type="OrthoDB" id="9763993at2"/>
<keyword evidence="16" id="KW-1185">Reference proteome</keyword>
<evidence type="ECO:0000256" key="11">
    <source>
        <dbReference type="ARBA" id="ARBA00048697"/>
    </source>
</evidence>
<keyword evidence="9 12" id="KW-0501">Molybdenum cofactor biosynthesis</keyword>
<feature type="binding site" evidence="12">
    <location>
        <position position="122"/>
    </location>
    <ligand>
        <name>S-adenosyl-L-methionine</name>
        <dbReference type="ChEBI" id="CHEBI:59789"/>
    </ligand>
</feature>
<evidence type="ECO:0000256" key="10">
    <source>
        <dbReference type="ARBA" id="ARBA00023239"/>
    </source>
</evidence>
<comment type="similarity">
    <text evidence="12">Belongs to the radical SAM superfamily. MoaA family.</text>
</comment>
<organism evidence="15 16">
    <name type="scientific">Rothia koreensis</name>
    <dbReference type="NCBI Taxonomy" id="592378"/>
    <lineage>
        <taxon>Bacteria</taxon>
        <taxon>Bacillati</taxon>
        <taxon>Actinomycetota</taxon>
        <taxon>Actinomycetes</taxon>
        <taxon>Micrococcales</taxon>
        <taxon>Micrococcaceae</taxon>
        <taxon>Rothia</taxon>
    </lineage>
</organism>
<dbReference type="CDD" id="cd01335">
    <property type="entry name" value="Radical_SAM"/>
    <property type="match status" value="1"/>
</dbReference>
<keyword evidence="2 12" id="KW-0004">4Fe-4S</keyword>
<dbReference type="GO" id="GO:0061798">
    <property type="term" value="F:GTP 3',8'-cyclase activity"/>
    <property type="evidence" value="ECO:0007669"/>
    <property type="project" value="UniProtKB-UniRule"/>
</dbReference>
<dbReference type="NCBIfam" id="TIGR02666">
    <property type="entry name" value="moaA"/>
    <property type="match status" value="1"/>
</dbReference>
<evidence type="ECO:0000256" key="6">
    <source>
        <dbReference type="ARBA" id="ARBA00023004"/>
    </source>
</evidence>
<gene>
    <name evidence="12 15" type="primary">moaA</name>
    <name evidence="15" type="ORF">GMA10_00675</name>
</gene>
<dbReference type="PROSITE" id="PS51918">
    <property type="entry name" value="RADICAL_SAM"/>
    <property type="match status" value="1"/>
</dbReference>
<dbReference type="RefSeq" id="WP_129313870.1">
    <property type="nucleotide sequence ID" value="NZ_NOIQ01000001.1"/>
</dbReference>
<dbReference type="UniPathway" id="UPA00344"/>
<evidence type="ECO:0000256" key="3">
    <source>
        <dbReference type="ARBA" id="ARBA00022691"/>
    </source>
</evidence>
<evidence type="ECO:0000256" key="5">
    <source>
        <dbReference type="ARBA" id="ARBA00022741"/>
    </source>
</evidence>
<dbReference type="PANTHER" id="PTHR22960">
    <property type="entry name" value="MOLYBDOPTERIN COFACTOR SYNTHESIS PROTEIN A"/>
    <property type="match status" value="1"/>
</dbReference>
<dbReference type="InterPro" id="IPR013785">
    <property type="entry name" value="Aldolase_TIM"/>
</dbReference>
<comment type="pathway">
    <text evidence="12">Cofactor biosynthesis; molybdopterin biosynthesis.</text>
</comment>
<dbReference type="GO" id="GO:0006777">
    <property type="term" value="P:Mo-molybdopterin cofactor biosynthetic process"/>
    <property type="evidence" value="ECO:0007669"/>
    <property type="project" value="UniProtKB-UniRule"/>
</dbReference>
<dbReference type="SFLD" id="SFLDG01386">
    <property type="entry name" value="main_SPASM_domain-containing"/>
    <property type="match status" value="1"/>
</dbReference>
<feature type="binding site" evidence="12">
    <location>
        <position position="271"/>
    </location>
    <ligand>
        <name>[4Fe-4S] cluster</name>
        <dbReference type="ChEBI" id="CHEBI:49883"/>
        <label>2</label>
        <note>4Fe-4S-substrate</note>
    </ligand>
</feature>
<feature type="region of interest" description="Disordered" evidence="13">
    <location>
        <begin position="322"/>
        <end position="346"/>
    </location>
</feature>
<accession>A0A7K1LF93</accession>
<keyword evidence="7 12" id="KW-0411">Iron-sulfur</keyword>
<evidence type="ECO:0000313" key="16">
    <source>
        <dbReference type="Proteomes" id="UP000462152"/>
    </source>
</evidence>
<evidence type="ECO:0000256" key="13">
    <source>
        <dbReference type="SAM" id="MobiDB-lite"/>
    </source>
</evidence>
<dbReference type="GO" id="GO:0005525">
    <property type="term" value="F:GTP binding"/>
    <property type="evidence" value="ECO:0007669"/>
    <property type="project" value="UniProtKB-UniRule"/>
</dbReference>
<dbReference type="SFLD" id="SFLDG01067">
    <property type="entry name" value="SPASM/twitch_domain_containing"/>
    <property type="match status" value="1"/>
</dbReference>
<evidence type="ECO:0000313" key="15">
    <source>
        <dbReference type="EMBL" id="MUN53753.1"/>
    </source>
</evidence>
<proteinExistence type="inferred from homology"/>
<dbReference type="InterPro" id="IPR040064">
    <property type="entry name" value="MoaA-like"/>
</dbReference>
<dbReference type="InterPro" id="IPR058240">
    <property type="entry name" value="rSAM_sf"/>
</dbReference>
<evidence type="ECO:0000256" key="4">
    <source>
        <dbReference type="ARBA" id="ARBA00022723"/>
    </source>
</evidence>
<keyword evidence="10 12" id="KW-0456">Lyase</keyword>
<dbReference type="GO" id="GO:0046872">
    <property type="term" value="F:metal ion binding"/>
    <property type="evidence" value="ECO:0007669"/>
    <property type="project" value="UniProtKB-KW"/>
</dbReference>
<dbReference type="SFLD" id="SFLDG01383">
    <property type="entry name" value="cyclic_pyranopterin_phosphate"/>
    <property type="match status" value="1"/>
</dbReference>
<keyword evidence="6 12" id="KW-0408">Iron</keyword>
<feature type="binding site" evidence="12">
    <location>
        <position position="29"/>
    </location>
    <ligand>
        <name>S-adenosyl-L-methionine</name>
        <dbReference type="ChEBI" id="CHEBI:59789"/>
    </ligand>
</feature>
<feature type="binding site" evidence="12">
    <location>
        <position position="159"/>
    </location>
    <ligand>
        <name>GTP</name>
        <dbReference type="ChEBI" id="CHEBI:37565"/>
    </ligand>
</feature>
<dbReference type="Pfam" id="PF06463">
    <property type="entry name" value="Mob_synth_C"/>
    <property type="match status" value="1"/>
</dbReference>
<dbReference type="Pfam" id="PF04055">
    <property type="entry name" value="Radical_SAM"/>
    <property type="match status" value="1"/>
</dbReference>
<reference evidence="15 16" key="1">
    <citation type="submission" date="2019-12" db="EMBL/GenBank/DDBJ databases">
        <authorList>
            <person name="Li J."/>
            <person name="Shi Y."/>
            <person name="Xu G."/>
            <person name="Xiao D."/>
            <person name="Ran X."/>
        </authorList>
    </citation>
    <scope>NUCLEOTIDE SEQUENCE [LARGE SCALE GENOMIC DNA]</scope>
    <source>
        <strain evidence="15 16">JCM 15915</strain>
    </source>
</reference>
<comment type="subunit">
    <text evidence="12">Monomer and homodimer.</text>
</comment>
<evidence type="ECO:0000259" key="14">
    <source>
        <dbReference type="PROSITE" id="PS51918"/>
    </source>
</evidence>
<dbReference type="InterPro" id="IPR007197">
    <property type="entry name" value="rSAM"/>
</dbReference>
<name>A0A7K1LF93_9MICC</name>
<keyword evidence="8 12" id="KW-0342">GTP-binding</keyword>
<dbReference type="InterPro" id="IPR050105">
    <property type="entry name" value="MoCo_biosynth_MoaA/MoaC"/>
</dbReference>
<evidence type="ECO:0000256" key="1">
    <source>
        <dbReference type="ARBA" id="ARBA00012167"/>
    </source>
</evidence>
<feature type="binding site" evidence="12">
    <location>
        <begin position="273"/>
        <end position="275"/>
    </location>
    <ligand>
        <name>GTP</name>
        <dbReference type="ChEBI" id="CHEBI:37565"/>
    </ligand>
</feature>
<evidence type="ECO:0000256" key="2">
    <source>
        <dbReference type="ARBA" id="ARBA00022485"/>
    </source>
</evidence>
<keyword evidence="5 12" id="KW-0547">Nucleotide-binding</keyword>
<dbReference type="EMBL" id="WOGT01000001">
    <property type="protein sequence ID" value="MUN53753.1"/>
    <property type="molecule type" value="Genomic_DNA"/>
</dbReference>
<evidence type="ECO:0000256" key="9">
    <source>
        <dbReference type="ARBA" id="ARBA00023150"/>
    </source>
</evidence>
<protein>
    <recommendedName>
        <fullName evidence="1 12">GTP 3',8-cyclase</fullName>
        <ecNumber evidence="1 12">4.1.99.22</ecNumber>
    </recommendedName>
    <alternativeName>
        <fullName evidence="12">Molybdenum cofactor biosynthesis protein A</fullName>
    </alternativeName>
</protein>
<comment type="function">
    <text evidence="12">Catalyzes the cyclization of GTP to (8S)-3',8-cyclo-7,8-dihydroguanosine 5'-triphosphate.</text>
</comment>
<dbReference type="InterPro" id="IPR000385">
    <property type="entry name" value="MoaA_NifB_PqqE_Fe-S-bd_CS"/>
</dbReference>
<dbReference type="PANTHER" id="PTHR22960:SF0">
    <property type="entry name" value="MOLYBDENUM COFACTOR BIOSYNTHESIS PROTEIN 1"/>
    <property type="match status" value="1"/>
</dbReference>
<feature type="binding site" evidence="12">
    <location>
        <position position="193"/>
    </location>
    <ligand>
        <name>S-adenosyl-L-methionine</name>
        <dbReference type="ChEBI" id="CHEBI:59789"/>
    </ligand>
</feature>
<feature type="domain" description="Radical SAM core" evidence="14">
    <location>
        <begin position="7"/>
        <end position="233"/>
    </location>
</feature>
<dbReference type="GO" id="GO:0061799">
    <property type="term" value="F:cyclic pyranopterin monophosphate synthase activity"/>
    <property type="evidence" value="ECO:0007669"/>
    <property type="project" value="TreeGrafter"/>
</dbReference>